<gene>
    <name evidence="2" type="ORF">GSONMT00018474001</name>
</gene>
<evidence type="ECO:0000313" key="2">
    <source>
        <dbReference type="EMBL" id="CDQ90464.1"/>
    </source>
</evidence>
<proteinExistence type="predicted"/>
<evidence type="ECO:0008006" key="4">
    <source>
        <dbReference type="Google" id="ProtNLM"/>
    </source>
</evidence>
<reference evidence="2" key="1">
    <citation type="journal article" date="2014" name="Nat. Commun.">
        <title>The rainbow trout genome provides novel insights into evolution after whole-genome duplication in vertebrates.</title>
        <authorList>
            <person name="Berthelot C."/>
            <person name="Brunet F."/>
            <person name="Chalopin D."/>
            <person name="Juanchich A."/>
            <person name="Bernard M."/>
            <person name="Noel B."/>
            <person name="Bento P."/>
            <person name="Da Silva C."/>
            <person name="Labadie K."/>
            <person name="Alberti A."/>
            <person name="Aury J.M."/>
            <person name="Louis A."/>
            <person name="Dehais P."/>
            <person name="Bardou P."/>
            <person name="Montfort J."/>
            <person name="Klopp C."/>
            <person name="Cabau C."/>
            <person name="Gaspin C."/>
            <person name="Thorgaard G.H."/>
            <person name="Boussaha M."/>
            <person name="Quillet E."/>
            <person name="Guyomard R."/>
            <person name="Galiana D."/>
            <person name="Bobe J."/>
            <person name="Volff J.N."/>
            <person name="Genet C."/>
            <person name="Wincker P."/>
            <person name="Jaillon O."/>
            <person name="Roest Crollius H."/>
            <person name="Guiguen Y."/>
        </authorList>
    </citation>
    <scope>NUCLEOTIDE SEQUENCE [LARGE SCALE GENOMIC DNA]</scope>
</reference>
<organism evidence="2 3">
    <name type="scientific">Oncorhynchus mykiss</name>
    <name type="common">Rainbow trout</name>
    <name type="synonym">Salmo gairdneri</name>
    <dbReference type="NCBI Taxonomy" id="8022"/>
    <lineage>
        <taxon>Eukaryota</taxon>
        <taxon>Metazoa</taxon>
        <taxon>Chordata</taxon>
        <taxon>Craniata</taxon>
        <taxon>Vertebrata</taxon>
        <taxon>Euteleostomi</taxon>
        <taxon>Actinopterygii</taxon>
        <taxon>Neopterygii</taxon>
        <taxon>Teleostei</taxon>
        <taxon>Protacanthopterygii</taxon>
        <taxon>Salmoniformes</taxon>
        <taxon>Salmonidae</taxon>
        <taxon>Salmoninae</taxon>
        <taxon>Oncorhynchus</taxon>
    </lineage>
</organism>
<dbReference type="Proteomes" id="UP000193380">
    <property type="component" value="Unassembled WGS sequence"/>
</dbReference>
<feature type="signal peptide" evidence="1">
    <location>
        <begin position="1"/>
        <end position="20"/>
    </location>
</feature>
<sequence length="125" mass="14134">MRPLLLVTLVTISPAPPAKTEVLLTFTIANLNFDPKKMTVFSCFELLVMKSMQPTQSLFIATSFLTEFHEFLSDLVDMADNIHIFGDFNIHMEKSIDPLQKPSSTQWVLSNMTPDLLTATVILWT</sequence>
<keyword evidence="1" id="KW-0732">Signal</keyword>
<feature type="chain" id="PRO_5001596347" description="Endonuclease/exonuclease/phosphatase domain-containing protein" evidence="1">
    <location>
        <begin position="21"/>
        <end position="125"/>
    </location>
</feature>
<accession>A0A060YLX8</accession>
<evidence type="ECO:0000256" key="1">
    <source>
        <dbReference type="SAM" id="SignalP"/>
    </source>
</evidence>
<dbReference type="AlphaFoldDB" id="A0A060YLX8"/>
<protein>
    <recommendedName>
        <fullName evidence="4">Endonuclease/exonuclease/phosphatase domain-containing protein</fullName>
    </recommendedName>
</protein>
<name>A0A060YLX8_ONCMY</name>
<dbReference type="PaxDb" id="8022-A0A060YLX8"/>
<reference evidence="2" key="2">
    <citation type="submission" date="2014-03" db="EMBL/GenBank/DDBJ databases">
        <authorList>
            <person name="Genoscope - CEA"/>
        </authorList>
    </citation>
    <scope>NUCLEOTIDE SEQUENCE</scope>
</reference>
<evidence type="ECO:0000313" key="3">
    <source>
        <dbReference type="Proteomes" id="UP000193380"/>
    </source>
</evidence>
<dbReference type="EMBL" id="FR910564">
    <property type="protein sequence ID" value="CDQ90464.1"/>
    <property type="molecule type" value="Genomic_DNA"/>
</dbReference>